<accession>A0A5M3XC10</accession>
<dbReference type="AlphaFoldDB" id="A0A5M3XC10"/>
<keyword evidence="2 5" id="KW-0808">Transferase</keyword>
<dbReference type="InterPro" id="IPR013216">
    <property type="entry name" value="Methyltransf_11"/>
</dbReference>
<dbReference type="CDD" id="cd02440">
    <property type="entry name" value="AdoMet_MTases"/>
    <property type="match status" value="1"/>
</dbReference>
<dbReference type="GO" id="GO:0032259">
    <property type="term" value="P:methylation"/>
    <property type="evidence" value="ECO:0007669"/>
    <property type="project" value="UniProtKB-KW"/>
</dbReference>
<organism evidence="5 6">
    <name type="scientific">Acrocarpospora pleiomorpha</name>
    <dbReference type="NCBI Taxonomy" id="90975"/>
    <lineage>
        <taxon>Bacteria</taxon>
        <taxon>Bacillati</taxon>
        <taxon>Actinomycetota</taxon>
        <taxon>Actinomycetes</taxon>
        <taxon>Streptosporangiales</taxon>
        <taxon>Streptosporangiaceae</taxon>
        <taxon>Acrocarpospora</taxon>
    </lineage>
</organism>
<dbReference type="PANTHER" id="PTHR43464">
    <property type="entry name" value="METHYLTRANSFERASE"/>
    <property type="match status" value="1"/>
</dbReference>
<feature type="domain" description="Methyltransferase type 11" evidence="4">
    <location>
        <begin position="72"/>
        <end position="168"/>
    </location>
</feature>
<dbReference type="EMBL" id="BLAF01000005">
    <property type="protein sequence ID" value="GES17729.1"/>
    <property type="molecule type" value="Genomic_DNA"/>
</dbReference>
<keyword evidence="3" id="KW-0949">S-adenosyl-L-methionine</keyword>
<dbReference type="Proteomes" id="UP000377595">
    <property type="component" value="Unassembled WGS sequence"/>
</dbReference>
<keyword evidence="1 5" id="KW-0489">Methyltransferase</keyword>
<dbReference type="GO" id="GO:0008757">
    <property type="term" value="F:S-adenosylmethionine-dependent methyltransferase activity"/>
    <property type="evidence" value="ECO:0007669"/>
    <property type="project" value="InterPro"/>
</dbReference>
<proteinExistence type="predicted"/>
<evidence type="ECO:0000313" key="6">
    <source>
        <dbReference type="Proteomes" id="UP000377595"/>
    </source>
</evidence>
<dbReference type="Pfam" id="PF08241">
    <property type="entry name" value="Methyltransf_11"/>
    <property type="match status" value="1"/>
</dbReference>
<reference evidence="5 6" key="1">
    <citation type="submission" date="2019-10" db="EMBL/GenBank/DDBJ databases">
        <title>Whole genome shotgun sequence of Acrocarpospora pleiomorpha NBRC 16267.</title>
        <authorList>
            <person name="Ichikawa N."/>
            <person name="Kimura A."/>
            <person name="Kitahashi Y."/>
            <person name="Komaki H."/>
            <person name="Oguchi A."/>
        </authorList>
    </citation>
    <scope>NUCLEOTIDE SEQUENCE [LARGE SCALE GENOMIC DNA]</scope>
    <source>
        <strain evidence="5 6">NBRC 16267</strain>
    </source>
</reference>
<dbReference type="Gene3D" id="3.40.50.150">
    <property type="entry name" value="Vaccinia Virus protein VP39"/>
    <property type="match status" value="1"/>
</dbReference>
<keyword evidence="6" id="KW-1185">Reference proteome</keyword>
<sequence length="278" mass="28714">MFGVKVGLGEGENRGGRVPSPVPWQGWWERAEAAIEEWDVRDATRQTVVWDALRVALAGRETATGREALDIVDAGGGTGGFAVPLARLGHAVTVVDPTPDSLAALERRAAEAGVAVKGIQGDAGDLGELLSPGSADLVLCHSVLEYVEDPAAALAAIGGLLRAGGVLSVLAANPVATAIHRAVAGNFGEARQVLADPAGRWGEKDPTPHRFTAAGLTSLLGSAGFTVGETHGVRIFADLVPSRFAEGDPDALVALEQAAATHPVLRDIATQLHLLAYR</sequence>
<evidence type="ECO:0000259" key="4">
    <source>
        <dbReference type="Pfam" id="PF08241"/>
    </source>
</evidence>
<evidence type="ECO:0000313" key="5">
    <source>
        <dbReference type="EMBL" id="GES17729.1"/>
    </source>
</evidence>
<gene>
    <name evidence="5" type="ORF">Aple_006240</name>
</gene>
<dbReference type="PANTHER" id="PTHR43464:SF19">
    <property type="entry name" value="UBIQUINONE BIOSYNTHESIS O-METHYLTRANSFERASE, MITOCHONDRIAL"/>
    <property type="match status" value="1"/>
</dbReference>
<protein>
    <submittedName>
        <fullName evidence="5">Methyltransferase</fullName>
    </submittedName>
</protein>
<evidence type="ECO:0000256" key="3">
    <source>
        <dbReference type="ARBA" id="ARBA00022691"/>
    </source>
</evidence>
<evidence type="ECO:0000256" key="2">
    <source>
        <dbReference type="ARBA" id="ARBA00022679"/>
    </source>
</evidence>
<dbReference type="InterPro" id="IPR029063">
    <property type="entry name" value="SAM-dependent_MTases_sf"/>
</dbReference>
<name>A0A5M3XC10_9ACTN</name>
<evidence type="ECO:0000256" key="1">
    <source>
        <dbReference type="ARBA" id="ARBA00022603"/>
    </source>
</evidence>
<dbReference type="SUPFAM" id="SSF53335">
    <property type="entry name" value="S-adenosyl-L-methionine-dependent methyltransferases"/>
    <property type="match status" value="1"/>
</dbReference>
<comment type="caution">
    <text evidence="5">The sequence shown here is derived from an EMBL/GenBank/DDBJ whole genome shotgun (WGS) entry which is preliminary data.</text>
</comment>